<dbReference type="SUPFAM" id="SSF51735">
    <property type="entry name" value="NAD(P)-binding Rossmann-fold domains"/>
    <property type="match status" value="1"/>
</dbReference>
<feature type="domain" description="Ketoreductase" evidence="3">
    <location>
        <begin position="15"/>
        <end position="200"/>
    </location>
</feature>
<organism evidence="4 5">
    <name type="scientific">Tistlia consotensis USBA 355</name>
    <dbReference type="NCBI Taxonomy" id="560819"/>
    <lineage>
        <taxon>Bacteria</taxon>
        <taxon>Pseudomonadati</taxon>
        <taxon>Pseudomonadota</taxon>
        <taxon>Alphaproteobacteria</taxon>
        <taxon>Rhodospirillales</taxon>
        <taxon>Rhodovibrionaceae</taxon>
        <taxon>Tistlia</taxon>
    </lineage>
</organism>
<keyword evidence="2" id="KW-0560">Oxidoreductase</keyword>
<dbReference type="InterPro" id="IPR036291">
    <property type="entry name" value="NAD(P)-bd_dom_sf"/>
</dbReference>
<evidence type="ECO:0000256" key="2">
    <source>
        <dbReference type="ARBA" id="ARBA00023002"/>
    </source>
</evidence>
<dbReference type="PANTHER" id="PTHR48107:SF7">
    <property type="entry name" value="RE15974P"/>
    <property type="match status" value="1"/>
</dbReference>
<dbReference type="InterPro" id="IPR002347">
    <property type="entry name" value="SDR_fam"/>
</dbReference>
<evidence type="ECO:0000313" key="4">
    <source>
        <dbReference type="EMBL" id="SMF83745.1"/>
    </source>
</evidence>
<dbReference type="EMBL" id="FWZX01000051">
    <property type="protein sequence ID" value="SMF83745.1"/>
    <property type="molecule type" value="Genomic_DNA"/>
</dbReference>
<dbReference type="SMART" id="SM00822">
    <property type="entry name" value="PKS_KR"/>
    <property type="match status" value="1"/>
</dbReference>
<dbReference type="AlphaFoldDB" id="A0A1Y6CYV4"/>
<reference evidence="4 5" key="1">
    <citation type="submission" date="2017-04" db="EMBL/GenBank/DDBJ databases">
        <authorList>
            <person name="Afonso C.L."/>
            <person name="Miller P.J."/>
            <person name="Scott M.A."/>
            <person name="Spackman E."/>
            <person name="Goraichik I."/>
            <person name="Dimitrov K.M."/>
            <person name="Suarez D.L."/>
            <person name="Swayne D.E."/>
        </authorList>
    </citation>
    <scope>NUCLEOTIDE SEQUENCE [LARGE SCALE GENOMIC DNA]</scope>
    <source>
        <strain evidence="4 5">USBA 355</strain>
    </source>
</reference>
<evidence type="ECO:0000259" key="3">
    <source>
        <dbReference type="SMART" id="SM00822"/>
    </source>
</evidence>
<gene>
    <name evidence="4" type="ORF">SAMN05428998_1516</name>
</gene>
<dbReference type="PROSITE" id="PS00061">
    <property type="entry name" value="ADH_SHORT"/>
    <property type="match status" value="1"/>
</dbReference>
<name>A0A1Y6CYV4_9PROT</name>
<dbReference type="InterPro" id="IPR020904">
    <property type="entry name" value="Sc_DH/Rdtase_CS"/>
</dbReference>
<dbReference type="FunFam" id="3.40.50.720:FF:000084">
    <property type="entry name" value="Short-chain dehydrogenase reductase"/>
    <property type="match status" value="1"/>
</dbReference>
<dbReference type="Gene3D" id="3.40.50.720">
    <property type="entry name" value="NAD(P)-binding Rossmann-like Domain"/>
    <property type="match status" value="1"/>
</dbReference>
<dbReference type="CDD" id="cd05233">
    <property type="entry name" value="SDR_c"/>
    <property type="match status" value="1"/>
</dbReference>
<dbReference type="InterPro" id="IPR057326">
    <property type="entry name" value="KR_dom"/>
</dbReference>
<protein>
    <submittedName>
        <fullName evidence="4">NAD(P)-dependent dehydrogenase, short-chain alcohol dehydrogenase family</fullName>
    </submittedName>
</protein>
<dbReference type="PANTHER" id="PTHR48107">
    <property type="entry name" value="NADPH-DEPENDENT ALDEHYDE REDUCTASE-LIKE PROTEIN, CHLOROPLASTIC-RELATED"/>
    <property type="match status" value="1"/>
</dbReference>
<dbReference type="Proteomes" id="UP000192917">
    <property type="component" value="Unassembled WGS sequence"/>
</dbReference>
<evidence type="ECO:0000313" key="5">
    <source>
        <dbReference type="Proteomes" id="UP000192917"/>
    </source>
</evidence>
<accession>A0A1Y6CYV4</accession>
<dbReference type="RefSeq" id="WP_235017238.1">
    <property type="nucleotide sequence ID" value="NZ_FWZX01000051.1"/>
</dbReference>
<sequence length="260" mass="26457">MTAAAVEDDPRDPRGILLVTGGSRGIGAAVCRLAALEGYDLAVGYAGRREAAEAVAAAVRAAGRRAVTLPADVADPAAVAGLFDAAEAALGPLTALVNSAGITGLSRRFLESDPEEMRRVVEVNTTGTLYCCREAARRMARSRGGRGGTIVNLSSAAATLGSPGEFVWYAASKGGVDSLTIGLSKELGPEGIRVNAVSPGLIETEIHASAGDAGRLQRYAAQVPLGRSGTAEEVAEPIVWLLSDAASYVSGAILRVGGGR</sequence>
<dbReference type="PRINTS" id="PR00081">
    <property type="entry name" value="GDHRDH"/>
</dbReference>
<dbReference type="STRING" id="560819.SAMN05428998_1516"/>
<dbReference type="GO" id="GO:0016614">
    <property type="term" value="F:oxidoreductase activity, acting on CH-OH group of donors"/>
    <property type="evidence" value="ECO:0007669"/>
    <property type="project" value="UniProtKB-ARBA"/>
</dbReference>
<dbReference type="Pfam" id="PF13561">
    <property type="entry name" value="adh_short_C2"/>
    <property type="match status" value="1"/>
</dbReference>
<evidence type="ECO:0000256" key="1">
    <source>
        <dbReference type="ARBA" id="ARBA00006484"/>
    </source>
</evidence>
<dbReference type="PRINTS" id="PR00080">
    <property type="entry name" value="SDRFAMILY"/>
</dbReference>
<comment type="similarity">
    <text evidence="1">Belongs to the short-chain dehydrogenases/reductases (SDR) family.</text>
</comment>
<proteinExistence type="inferred from homology"/>
<keyword evidence="5" id="KW-1185">Reference proteome</keyword>